<gene>
    <name evidence="1" type="ORF">KN1_20250</name>
</gene>
<reference evidence="1 2" key="1">
    <citation type="submission" date="2021-04" db="EMBL/GenBank/DDBJ databases">
        <title>Complete genome sequence of Stygiolobus sp. KN-1.</title>
        <authorList>
            <person name="Nakamura K."/>
            <person name="Sakai H."/>
            <person name="Kurosawa N."/>
        </authorList>
    </citation>
    <scope>NUCLEOTIDE SEQUENCE [LARGE SCALE GENOMIC DNA]</scope>
    <source>
        <strain evidence="1 2">KN-1</strain>
    </source>
</reference>
<name>A0A8D5U7G9_9CREN</name>
<keyword evidence="2" id="KW-1185">Reference proteome</keyword>
<evidence type="ECO:0000313" key="1">
    <source>
        <dbReference type="EMBL" id="BCU70728.1"/>
    </source>
</evidence>
<dbReference type="EMBL" id="AP024597">
    <property type="protein sequence ID" value="BCU70728.1"/>
    <property type="molecule type" value="Genomic_DNA"/>
</dbReference>
<evidence type="ECO:0000313" key="2">
    <source>
        <dbReference type="Proteomes" id="UP000825123"/>
    </source>
</evidence>
<protein>
    <submittedName>
        <fullName evidence="1">Uncharacterized protein</fullName>
    </submittedName>
</protein>
<dbReference type="KEGG" id="csty:KN1_20250"/>
<dbReference type="AlphaFoldDB" id="A0A8D5U7G9"/>
<sequence>MQRFLVINKDQVDLLFDPANVKIFELLINGDLNPTQASKKLTTH</sequence>
<accession>A0A8D5U7G9</accession>
<proteinExistence type="predicted"/>
<organism evidence="1 2">
    <name type="scientific">Stygiolobus caldivivus</name>
    <dbReference type="NCBI Taxonomy" id="2824673"/>
    <lineage>
        <taxon>Archaea</taxon>
        <taxon>Thermoproteota</taxon>
        <taxon>Thermoprotei</taxon>
        <taxon>Sulfolobales</taxon>
        <taxon>Sulfolobaceae</taxon>
        <taxon>Stygiolobus</taxon>
    </lineage>
</organism>
<dbReference type="Proteomes" id="UP000825123">
    <property type="component" value="Chromosome"/>
</dbReference>